<dbReference type="EMBL" id="JAPCKI010000017">
    <property type="protein sequence ID" value="MDD2179981.1"/>
    <property type="molecule type" value="Genomic_DNA"/>
</dbReference>
<accession>A0ABT5S200</accession>
<dbReference type="InterPro" id="IPR002641">
    <property type="entry name" value="PNPLA_dom"/>
</dbReference>
<feature type="short sequence motif" description="DGA/G" evidence="2">
    <location>
        <begin position="302"/>
        <end position="304"/>
    </location>
</feature>
<dbReference type="InterPro" id="IPR016035">
    <property type="entry name" value="Acyl_Trfase/lysoPLipase"/>
</dbReference>
<feature type="transmembrane region" description="Helical" evidence="3">
    <location>
        <begin position="43"/>
        <end position="62"/>
    </location>
</feature>
<keyword evidence="6" id="KW-1185">Reference proteome</keyword>
<evidence type="ECO:0000313" key="6">
    <source>
        <dbReference type="Proteomes" id="UP001148932"/>
    </source>
</evidence>
<feature type="transmembrane region" description="Helical" evidence="3">
    <location>
        <begin position="69"/>
        <end position="89"/>
    </location>
</feature>
<evidence type="ECO:0000256" key="2">
    <source>
        <dbReference type="PROSITE-ProRule" id="PRU01161"/>
    </source>
</evidence>
<feature type="short sequence motif" description="GXSXG" evidence="2">
    <location>
        <begin position="74"/>
        <end position="78"/>
    </location>
</feature>
<dbReference type="RefSeq" id="WP_274113623.1">
    <property type="nucleotide sequence ID" value="NZ_JAPCKI010000017.1"/>
</dbReference>
<evidence type="ECO:0000256" key="3">
    <source>
        <dbReference type="SAM" id="Phobius"/>
    </source>
</evidence>
<dbReference type="PANTHER" id="PTHR46394:SF1">
    <property type="entry name" value="PNPLA DOMAIN-CONTAINING PROTEIN"/>
    <property type="match status" value="1"/>
</dbReference>
<dbReference type="SUPFAM" id="SSF52151">
    <property type="entry name" value="FabD/lysophospholipase-like"/>
    <property type="match status" value="1"/>
</dbReference>
<evidence type="ECO:0000313" key="5">
    <source>
        <dbReference type="EMBL" id="MDD2179981.1"/>
    </source>
</evidence>
<reference evidence="5" key="1">
    <citation type="submission" date="2022-10" db="EMBL/GenBank/DDBJ databases">
        <title>Description of microaerobic benzene degrading bacteria.</title>
        <authorList>
            <person name="Bedics A."/>
            <person name="Tancsics A."/>
            <person name="Banerjee S."/>
        </authorList>
    </citation>
    <scope>NUCLEOTIDE SEQUENCE</scope>
    <source>
        <strain evidence="5">D2M1</strain>
    </source>
</reference>
<feature type="active site" description="Proton acceptor" evidence="2">
    <location>
        <position position="302"/>
    </location>
</feature>
<keyword evidence="2" id="KW-0378">Hydrolase</keyword>
<sequence length="441" mass="49107">MTLTAGDFYSAASHVVNMLEPQGLKDKIYSDVIDAAGNQYVDLVMEGGGVLGIALAGYVYILEQVQLRFVGIGGASAGSIAALILGASGPPSQSKSGRLMEILANVPMASFMDGKDDDDEDAADFVNTMLSEPSFLKGMAKGLQVVDNLKEIKGLNRGEKFHQWLKSVLEKQGITSTAALRARMATTPVGWTLRPNPHQTSQLDRNVSLPPLDPLKHHLCLVAADISTETKVEFPRMAELYWQNPDAVHPADYVRASMSIPVFFSPYRVPLPAPNKDHWKEHAGLDSAKNPRFPPKQACFVDGGVMSNFPIDVFHSTHKVPSRPTFGVKLEYDERSHEINNVLELIGQTFNASRHCLDYEFIRKNPDFQQLVGYIDTKEHHWLKFEMAEKEMTDLFVLGAEAALDFLTKFDWSAYKETRAHLMGAYRIAEEHKEQIKDTNQ</sequence>
<keyword evidence="3" id="KW-0812">Transmembrane</keyword>
<keyword evidence="2" id="KW-0442">Lipid degradation</keyword>
<keyword evidence="1 2" id="KW-0443">Lipid metabolism</keyword>
<dbReference type="InterPro" id="IPR052580">
    <property type="entry name" value="Lipid_Hydrolase"/>
</dbReference>
<organism evidence="5 6">
    <name type="scientific">Acidovorax benzenivorans</name>
    <dbReference type="NCBI Taxonomy" id="2987520"/>
    <lineage>
        <taxon>Bacteria</taxon>
        <taxon>Pseudomonadati</taxon>
        <taxon>Pseudomonadota</taxon>
        <taxon>Betaproteobacteria</taxon>
        <taxon>Burkholderiales</taxon>
        <taxon>Comamonadaceae</taxon>
        <taxon>Acidovorax</taxon>
    </lineage>
</organism>
<feature type="short sequence motif" description="GXGXXG" evidence="2">
    <location>
        <begin position="47"/>
        <end position="52"/>
    </location>
</feature>
<dbReference type="PROSITE" id="PS51635">
    <property type="entry name" value="PNPLA"/>
    <property type="match status" value="1"/>
</dbReference>
<dbReference type="Gene3D" id="3.40.1090.10">
    <property type="entry name" value="Cytosolic phospholipase A2 catalytic domain"/>
    <property type="match status" value="1"/>
</dbReference>
<feature type="active site" description="Nucleophile" evidence="2">
    <location>
        <position position="76"/>
    </location>
</feature>
<dbReference type="PANTHER" id="PTHR46394">
    <property type="entry name" value="ANNEXIN"/>
    <property type="match status" value="1"/>
</dbReference>
<evidence type="ECO:0000256" key="1">
    <source>
        <dbReference type="ARBA" id="ARBA00023098"/>
    </source>
</evidence>
<evidence type="ECO:0000259" key="4">
    <source>
        <dbReference type="PROSITE" id="PS51635"/>
    </source>
</evidence>
<proteinExistence type="predicted"/>
<feature type="domain" description="PNPLA" evidence="4">
    <location>
        <begin position="43"/>
        <end position="315"/>
    </location>
</feature>
<dbReference type="Pfam" id="PF01734">
    <property type="entry name" value="Patatin"/>
    <property type="match status" value="1"/>
</dbReference>
<comment type="caution">
    <text evidence="5">The sequence shown here is derived from an EMBL/GenBank/DDBJ whole genome shotgun (WGS) entry which is preliminary data.</text>
</comment>
<dbReference type="Proteomes" id="UP001148932">
    <property type="component" value="Unassembled WGS sequence"/>
</dbReference>
<keyword evidence="3" id="KW-0472">Membrane</keyword>
<name>A0ABT5S200_9BURK</name>
<protein>
    <submittedName>
        <fullName evidence="5">Patatin-like phospholipase family protein</fullName>
    </submittedName>
</protein>
<keyword evidence="3" id="KW-1133">Transmembrane helix</keyword>
<gene>
    <name evidence="5" type="ORF">OIN59_21290</name>
</gene>